<comment type="caution">
    <text evidence="1">The sequence shown here is derived from an EMBL/GenBank/DDBJ whole genome shotgun (WGS) entry which is preliminary data.</text>
</comment>
<dbReference type="PANTHER" id="PTHR12393">
    <property type="entry name" value="SPHINGOMYELIN PHOSPHODIESTERASE RELATED"/>
    <property type="match status" value="1"/>
</dbReference>
<dbReference type="Proteomes" id="UP000075714">
    <property type="component" value="Unassembled WGS sequence"/>
</dbReference>
<dbReference type="GO" id="GO:0046513">
    <property type="term" value="P:ceramide biosynthetic process"/>
    <property type="evidence" value="ECO:0007669"/>
    <property type="project" value="TreeGrafter"/>
</dbReference>
<dbReference type="SUPFAM" id="SSF48403">
    <property type="entry name" value="Ankyrin repeat"/>
    <property type="match status" value="1"/>
</dbReference>
<keyword evidence="2" id="KW-1185">Reference proteome</keyword>
<evidence type="ECO:0000313" key="1">
    <source>
        <dbReference type="EMBL" id="KXZ48513.1"/>
    </source>
</evidence>
<dbReference type="GO" id="GO:0030149">
    <property type="term" value="P:sphingolipid catabolic process"/>
    <property type="evidence" value="ECO:0007669"/>
    <property type="project" value="TreeGrafter"/>
</dbReference>
<proteinExistence type="predicted"/>
<dbReference type="Gene3D" id="1.25.40.20">
    <property type="entry name" value="Ankyrin repeat-containing domain"/>
    <property type="match status" value="2"/>
</dbReference>
<dbReference type="InterPro" id="IPR036770">
    <property type="entry name" value="Ankyrin_rpt-contain_sf"/>
</dbReference>
<reference evidence="2" key="1">
    <citation type="journal article" date="2016" name="Nat. Commun.">
        <title>The Gonium pectorale genome demonstrates co-option of cell cycle regulation during the evolution of multicellularity.</title>
        <authorList>
            <person name="Hanschen E.R."/>
            <person name="Marriage T.N."/>
            <person name="Ferris P.J."/>
            <person name="Hamaji T."/>
            <person name="Toyoda A."/>
            <person name="Fujiyama A."/>
            <person name="Neme R."/>
            <person name="Noguchi H."/>
            <person name="Minakuchi Y."/>
            <person name="Suzuki M."/>
            <person name="Kawai-Toyooka H."/>
            <person name="Smith D.R."/>
            <person name="Sparks H."/>
            <person name="Anderson J."/>
            <person name="Bakaric R."/>
            <person name="Luria V."/>
            <person name="Karger A."/>
            <person name="Kirschner M.W."/>
            <person name="Durand P.M."/>
            <person name="Michod R.E."/>
            <person name="Nozaki H."/>
            <person name="Olson B.J."/>
        </authorList>
    </citation>
    <scope>NUCLEOTIDE SEQUENCE [LARGE SCALE GENOMIC DNA]</scope>
    <source>
        <strain evidence="2">NIES-2863</strain>
    </source>
</reference>
<evidence type="ECO:0000313" key="2">
    <source>
        <dbReference type="Proteomes" id="UP000075714"/>
    </source>
</evidence>
<dbReference type="GO" id="GO:0005783">
    <property type="term" value="C:endoplasmic reticulum"/>
    <property type="evidence" value="ECO:0007669"/>
    <property type="project" value="TreeGrafter"/>
</dbReference>
<name>A0A150GFF4_GONPE</name>
<dbReference type="PANTHER" id="PTHR12393:SF6">
    <property type="entry name" value="SPHINGOMYELIN PHOSPHODIESTERASE 2"/>
    <property type="match status" value="1"/>
</dbReference>
<dbReference type="AlphaFoldDB" id="A0A150GFF4"/>
<dbReference type="GO" id="GO:0071944">
    <property type="term" value="C:cell periphery"/>
    <property type="evidence" value="ECO:0007669"/>
    <property type="project" value="TreeGrafter"/>
</dbReference>
<accession>A0A150GFF4</accession>
<gene>
    <name evidence="1" type="ORF">GPECTOR_27g684</name>
</gene>
<sequence>MDRNEVAVNLRSVNKAAAAALKGPKHTTIRLSRPVAPHAFAAHWLSSGAARRLTLARREELLRLTAASGSTANLEVAQRATGCPLTYEVFEAAASSGKLAACRWLLERGCPTSGMPGTSGLLGAAARNGHRHVCEWLLGLDLEWAAPGPHVSAACGGHVELVEWLQGLLPQLQTGPSRQPWPPANRPGAVLVEAVAHGCDLAGLQRLWSGWDAASMDELVKYRALLGATCSPTPDWAAKVEWLEAQGCPRGSGRDTTGNYLAERHAEKAAVRADAVPRLTWLRRRGFTMGPGAAMAALKRGDVAVLQLLLTEEALRLGREWSNAADDAAGGSIFLALHAAGWAPAPPIAAKVAVRGGQLAALAWVLETFGERAVGFNAKLFYCAAASGRVEIMAWLRERGCAWDATAFHGAAGSGCEEALEWLAEQGCPHAEGCPFPTLASSDLAEMVRAEGCLWAIGARAFLEDYYRDA</sequence>
<organism evidence="1 2">
    <name type="scientific">Gonium pectorale</name>
    <name type="common">Green alga</name>
    <dbReference type="NCBI Taxonomy" id="33097"/>
    <lineage>
        <taxon>Eukaryota</taxon>
        <taxon>Viridiplantae</taxon>
        <taxon>Chlorophyta</taxon>
        <taxon>core chlorophytes</taxon>
        <taxon>Chlorophyceae</taxon>
        <taxon>CS clade</taxon>
        <taxon>Chlamydomonadales</taxon>
        <taxon>Volvocaceae</taxon>
        <taxon>Gonium</taxon>
    </lineage>
</organism>
<dbReference type="GO" id="GO:0004620">
    <property type="term" value="F:phospholipase activity"/>
    <property type="evidence" value="ECO:0007669"/>
    <property type="project" value="TreeGrafter"/>
</dbReference>
<evidence type="ECO:0008006" key="3">
    <source>
        <dbReference type="Google" id="ProtNLM"/>
    </source>
</evidence>
<dbReference type="STRING" id="33097.A0A150GFF4"/>
<protein>
    <recommendedName>
        <fullName evidence="3">Ankyrin repeat domain-containing protein</fullName>
    </recommendedName>
</protein>
<dbReference type="EMBL" id="LSYV01000028">
    <property type="protein sequence ID" value="KXZ48513.1"/>
    <property type="molecule type" value="Genomic_DNA"/>
</dbReference>
<dbReference type="GO" id="GO:0016020">
    <property type="term" value="C:membrane"/>
    <property type="evidence" value="ECO:0007669"/>
    <property type="project" value="TreeGrafter"/>
</dbReference>